<dbReference type="SUPFAM" id="SSF51905">
    <property type="entry name" value="FAD/NAD(P)-binding domain"/>
    <property type="match status" value="1"/>
</dbReference>
<evidence type="ECO:0000313" key="5">
    <source>
        <dbReference type="Proteomes" id="UP000245368"/>
    </source>
</evidence>
<dbReference type="KEGG" id="dez:DKM44_00990"/>
<evidence type="ECO:0000259" key="3">
    <source>
        <dbReference type="Pfam" id="PF01266"/>
    </source>
</evidence>
<dbReference type="AlphaFoldDB" id="A0A2Z3JGE0"/>
<dbReference type="EMBL" id="CP029494">
    <property type="protein sequence ID" value="AWN21989.1"/>
    <property type="molecule type" value="Genomic_DNA"/>
</dbReference>
<dbReference type="GO" id="GO:0032981">
    <property type="term" value="P:mitochondrial respiratory chain complex I assembly"/>
    <property type="evidence" value="ECO:0007669"/>
    <property type="project" value="TreeGrafter"/>
</dbReference>
<feature type="transmembrane region" description="Helical" evidence="2">
    <location>
        <begin position="7"/>
        <end position="26"/>
    </location>
</feature>
<dbReference type="Gene3D" id="3.50.50.60">
    <property type="entry name" value="FAD/NAD(P)-binding domain"/>
    <property type="match status" value="1"/>
</dbReference>
<dbReference type="InterPro" id="IPR036188">
    <property type="entry name" value="FAD/NAD-bd_sf"/>
</dbReference>
<gene>
    <name evidence="4" type="ORF">DKM44_00990</name>
</gene>
<dbReference type="InterPro" id="IPR006076">
    <property type="entry name" value="FAD-dep_OxRdtase"/>
</dbReference>
<dbReference type="OrthoDB" id="9794226at2"/>
<dbReference type="Pfam" id="PF01266">
    <property type="entry name" value="DAO"/>
    <property type="match status" value="1"/>
</dbReference>
<protein>
    <submittedName>
        <fullName evidence="4">FAD-dependent oxidoreductase</fullName>
    </submittedName>
</protein>
<evidence type="ECO:0000256" key="2">
    <source>
        <dbReference type="SAM" id="Phobius"/>
    </source>
</evidence>
<keyword evidence="5" id="KW-1185">Reference proteome</keyword>
<name>A0A2Z3JGE0_9DEIO</name>
<keyword evidence="2" id="KW-0472">Membrane</keyword>
<keyword evidence="2" id="KW-0812">Transmembrane</keyword>
<organism evidence="4 5">
    <name type="scientific">Deinococcus irradiatisoli</name>
    <dbReference type="NCBI Taxonomy" id="2202254"/>
    <lineage>
        <taxon>Bacteria</taxon>
        <taxon>Thermotogati</taxon>
        <taxon>Deinococcota</taxon>
        <taxon>Deinococci</taxon>
        <taxon>Deinococcales</taxon>
        <taxon>Deinococcaceae</taxon>
        <taxon>Deinococcus</taxon>
    </lineage>
</organism>
<dbReference type="RefSeq" id="WP_109824673.1">
    <property type="nucleotide sequence ID" value="NZ_CP029494.1"/>
</dbReference>
<dbReference type="PANTHER" id="PTHR13847">
    <property type="entry name" value="SARCOSINE DEHYDROGENASE-RELATED"/>
    <property type="match status" value="1"/>
</dbReference>
<evidence type="ECO:0000256" key="1">
    <source>
        <dbReference type="ARBA" id="ARBA00023002"/>
    </source>
</evidence>
<proteinExistence type="predicted"/>
<accession>A0A2Z3JGE0</accession>
<dbReference type="PANTHER" id="PTHR13847:SF287">
    <property type="entry name" value="FAD-DEPENDENT OXIDOREDUCTASE DOMAIN-CONTAINING PROTEIN 1"/>
    <property type="match status" value="1"/>
</dbReference>
<keyword evidence="1" id="KW-0560">Oxidoreductase</keyword>
<dbReference type="Proteomes" id="UP000245368">
    <property type="component" value="Chromosome"/>
</dbReference>
<keyword evidence="2" id="KW-1133">Transmembrane helix</keyword>
<sequence>MIIPSRFPIVVVGGGILGCATAYFLARHPDAPPVVVLEPDPSYARASTPRSASAIRTQFHLGANVELSRFGYDFYRQAGKYLSLDGEPVDLDFEDCPYLVLAAPEGISRLRDAQAQQVKHGARVAFLSVEALVERLAWLRPDGIGAGTLGEGGEGWFDPKLGLAALRRKVTSLGVTFLPRRTVAMKVNGGRVESVKLDDGSSLEVGSVVNAAGAQAGRVAALAGIALPVESRKRSAFVFQSDAPPAGFVNLVEPLPDGRGIYVRPYRQAFLAVTSPRPEQDPDTDDLEVDRALFEEVLRPALARRVRGFERVTLVDAWAGHYELNTFDQNAVVGWHPTVRNLMFACGLSGHGVMHAPGIGRGVAELLLEGRYTTLDLSAFRFERLNEGVRLDDVQPSEQREHAAGI</sequence>
<dbReference type="GO" id="GO:0005737">
    <property type="term" value="C:cytoplasm"/>
    <property type="evidence" value="ECO:0007669"/>
    <property type="project" value="TreeGrafter"/>
</dbReference>
<dbReference type="GO" id="GO:0016491">
    <property type="term" value="F:oxidoreductase activity"/>
    <property type="evidence" value="ECO:0007669"/>
    <property type="project" value="UniProtKB-KW"/>
</dbReference>
<reference evidence="4 5" key="1">
    <citation type="submission" date="2018-05" db="EMBL/GenBank/DDBJ databases">
        <title>Complete Genome Sequence of Deinococcus sp. strain 17bor-2.</title>
        <authorList>
            <person name="Srinivasan S."/>
        </authorList>
    </citation>
    <scope>NUCLEOTIDE SEQUENCE [LARGE SCALE GENOMIC DNA]</scope>
    <source>
        <strain evidence="4 5">17bor-2</strain>
    </source>
</reference>
<dbReference type="Gene3D" id="3.30.9.10">
    <property type="entry name" value="D-Amino Acid Oxidase, subunit A, domain 2"/>
    <property type="match status" value="1"/>
</dbReference>
<evidence type="ECO:0000313" key="4">
    <source>
        <dbReference type="EMBL" id="AWN21989.1"/>
    </source>
</evidence>
<dbReference type="PROSITE" id="PS51257">
    <property type="entry name" value="PROKAR_LIPOPROTEIN"/>
    <property type="match status" value="1"/>
</dbReference>
<feature type="domain" description="FAD dependent oxidoreductase" evidence="3">
    <location>
        <begin position="9"/>
        <end position="366"/>
    </location>
</feature>